<evidence type="ECO:0000313" key="3">
    <source>
        <dbReference type="Proteomes" id="UP000008311"/>
    </source>
</evidence>
<dbReference type="EMBL" id="EQ973774">
    <property type="protein sequence ID" value="EEF51049.1"/>
    <property type="molecule type" value="Genomic_DNA"/>
</dbReference>
<dbReference type="AlphaFoldDB" id="B9RBX8"/>
<accession>B9RBX8</accession>
<feature type="region of interest" description="Disordered" evidence="1">
    <location>
        <begin position="60"/>
        <end position="81"/>
    </location>
</feature>
<evidence type="ECO:0000256" key="1">
    <source>
        <dbReference type="SAM" id="MobiDB-lite"/>
    </source>
</evidence>
<evidence type="ECO:0000313" key="2">
    <source>
        <dbReference type="EMBL" id="EEF51049.1"/>
    </source>
</evidence>
<keyword evidence="3" id="KW-1185">Reference proteome</keyword>
<gene>
    <name evidence="2" type="ORF">RCOM_1682250</name>
</gene>
<proteinExistence type="predicted"/>
<organism evidence="2 3">
    <name type="scientific">Ricinus communis</name>
    <name type="common">Castor bean</name>
    <dbReference type="NCBI Taxonomy" id="3988"/>
    <lineage>
        <taxon>Eukaryota</taxon>
        <taxon>Viridiplantae</taxon>
        <taxon>Streptophyta</taxon>
        <taxon>Embryophyta</taxon>
        <taxon>Tracheophyta</taxon>
        <taxon>Spermatophyta</taxon>
        <taxon>Magnoliopsida</taxon>
        <taxon>eudicotyledons</taxon>
        <taxon>Gunneridae</taxon>
        <taxon>Pentapetalae</taxon>
        <taxon>rosids</taxon>
        <taxon>fabids</taxon>
        <taxon>Malpighiales</taxon>
        <taxon>Euphorbiaceae</taxon>
        <taxon>Acalyphoideae</taxon>
        <taxon>Acalypheae</taxon>
        <taxon>Ricinus</taxon>
    </lineage>
</organism>
<sequence length="81" mass="9770">MQALNLRRKFEMERMLEMENVKEFTDRLMQITLPELLNALEALEQRRAYKQNGLTEGAFFARQREASQSNMQRTRQNEYVK</sequence>
<reference evidence="3" key="1">
    <citation type="journal article" date="2010" name="Nat. Biotechnol.">
        <title>Draft genome sequence of the oilseed species Ricinus communis.</title>
        <authorList>
            <person name="Chan A.P."/>
            <person name="Crabtree J."/>
            <person name="Zhao Q."/>
            <person name="Lorenzi H."/>
            <person name="Orvis J."/>
            <person name="Puiu D."/>
            <person name="Melake-Berhan A."/>
            <person name="Jones K.M."/>
            <person name="Redman J."/>
            <person name="Chen G."/>
            <person name="Cahoon E.B."/>
            <person name="Gedil M."/>
            <person name="Stanke M."/>
            <person name="Haas B.J."/>
            <person name="Wortman J.R."/>
            <person name="Fraser-Liggett C.M."/>
            <person name="Ravel J."/>
            <person name="Rabinowicz P.D."/>
        </authorList>
    </citation>
    <scope>NUCLEOTIDE SEQUENCE [LARGE SCALE GENOMIC DNA]</scope>
    <source>
        <strain evidence="3">cv. Hale</strain>
    </source>
</reference>
<protein>
    <submittedName>
        <fullName evidence="2">Uncharacterized protein</fullName>
    </submittedName>
</protein>
<dbReference type="InParanoid" id="B9RBX8"/>
<name>B9RBX8_RICCO</name>
<dbReference type="Proteomes" id="UP000008311">
    <property type="component" value="Unassembled WGS sequence"/>
</dbReference>